<dbReference type="CDD" id="cd00104">
    <property type="entry name" value="KAZAL_FS"/>
    <property type="match status" value="1"/>
</dbReference>
<keyword evidence="10" id="KW-1185">Reference proteome</keyword>
<evidence type="ECO:0000256" key="4">
    <source>
        <dbReference type="ARBA" id="ARBA00022737"/>
    </source>
</evidence>
<name>H3AM28_LATCH</name>
<dbReference type="GO" id="GO:0030510">
    <property type="term" value="P:regulation of BMP signaling pathway"/>
    <property type="evidence" value="ECO:0007669"/>
    <property type="project" value="TreeGrafter"/>
</dbReference>
<organism evidence="9 10">
    <name type="scientific">Latimeria chalumnae</name>
    <name type="common">Coelacanth</name>
    <dbReference type="NCBI Taxonomy" id="7897"/>
    <lineage>
        <taxon>Eukaryota</taxon>
        <taxon>Metazoa</taxon>
        <taxon>Chordata</taxon>
        <taxon>Craniata</taxon>
        <taxon>Vertebrata</taxon>
        <taxon>Euteleostomi</taxon>
        <taxon>Coelacanthiformes</taxon>
        <taxon>Coelacanthidae</taxon>
        <taxon>Latimeria</taxon>
    </lineage>
</organism>
<dbReference type="PANTHER" id="PTHR10913:SF16">
    <property type="entry name" value="FOLLISTATIN-RELATED PROTEIN 3"/>
    <property type="match status" value="1"/>
</dbReference>
<evidence type="ECO:0000256" key="3">
    <source>
        <dbReference type="ARBA" id="ARBA00022729"/>
    </source>
</evidence>
<evidence type="ECO:0000256" key="6">
    <source>
        <dbReference type="ARBA" id="ARBA00023180"/>
    </source>
</evidence>
<gene>
    <name evidence="9" type="primary">FSTL3</name>
</gene>
<dbReference type="Pfam" id="PF07648">
    <property type="entry name" value="Kazal_2"/>
    <property type="match status" value="2"/>
</dbReference>
<evidence type="ECO:0000313" key="9">
    <source>
        <dbReference type="Ensembl" id="ENSLACP00000010699.1"/>
    </source>
</evidence>
<dbReference type="FunFam" id="3.30.60.30:FF:000028">
    <property type="entry name" value="Follistatin-related protein 3"/>
    <property type="match status" value="1"/>
</dbReference>
<reference evidence="9" key="3">
    <citation type="submission" date="2025-09" db="UniProtKB">
        <authorList>
            <consortium name="Ensembl"/>
        </authorList>
    </citation>
    <scope>IDENTIFICATION</scope>
</reference>
<dbReference type="InterPro" id="IPR050653">
    <property type="entry name" value="Prot_Inhib_GrowthFact_Antg"/>
</dbReference>
<feature type="domain" description="Kazal-like" evidence="8">
    <location>
        <begin position="107"/>
        <end position="156"/>
    </location>
</feature>
<keyword evidence="3" id="KW-0732">Signal</keyword>
<dbReference type="InterPro" id="IPR002350">
    <property type="entry name" value="Kazal_dom"/>
</dbReference>
<dbReference type="FunFam" id="3.90.290.10:FF:000021">
    <property type="entry name" value="follistatin-related protein 3"/>
    <property type="match status" value="1"/>
</dbReference>
<evidence type="ECO:0000256" key="5">
    <source>
        <dbReference type="ARBA" id="ARBA00023157"/>
    </source>
</evidence>
<feature type="domain" description="TB" evidence="7">
    <location>
        <begin position="23"/>
        <end position="82"/>
    </location>
</feature>
<reference evidence="10" key="1">
    <citation type="submission" date="2011-08" db="EMBL/GenBank/DDBJ databases">
        <title>The draft genome of Latimeria chalumnae.</title>
        <authorList>
            <person name="Di Palma F."/>
            <person name="Alfoldi J."/>
            <person name="Johnson J."/>
            <person name="Berlin A."/>
            <person name="Gnerre S."/>
            <person name="Jaffe D."/>
            <person name="MacCallum I."/>
            <person name="Young S."/>
            <person name="Walker B.J."/>
            <person name="Lander E."/>
            <person name="Lindblad-Toh K."/>
        </authorList>
    </citation>
    <scope>NUCLEOTIDE SEQUENCE [LARGE SCALE GENOMIC DNA]</scope>
    <source>
        <strain evidence="10">Wild caught</strain>
    </source>
</reference>
<dbReference type="AlphaFoldDB" id="H3AM28"/>
<dbReference type="Pfam" id="PF21333">
    <property type="entry name" value="FST_N"/>
    <property type="match status" value="1"/>
</dbReference>
<dbReference type="GeneTree" id="ENSGT00940000161332"/>
<dbReference type="Gene3D" id="3.90.290.10">
    <property type="entry name" value="TGF-beta binding (TB) domain"/>
    <property type="match status" value="1"/>
</dbReference>
<evidence type="ECO:0000256" key="1">
    <source>
        <dbReference type="ARBA" id="ARBA00004613"/>
    </source>
</evidence>
<sequence length="248" mass="27599">MRFSVCLSVCSLCFYEDYHFFIGICWLQQGREARCTMMLRTEVTWEECCENGSLDTAWSNYSLPVNKISLMGFLGLVTCRPCKETCDDVDCGPGKVCKIKHGRPHCVCAPDCSNIAKKLPVCGSDGNTYKDECALLLTKCRGHPDLEVMYQGECKKFCSNVVCPGTHTCVIDQTDSAHCVMCRTAPCPEATSFDQVICGNNNITYPSACHLRRATCFLGKSIGVRHYGTCSSLTKHALEKEENQENYV</sequence>
<evidence type="ECO:0000256" key="2">
    <source>
        <dbReference type="ARBA" id="ARBA00022525"/>
    </source>
</evidence>
<keyword evidence="5" id="KW-1015">Disulfide bond</keyword>
<feature type="domain" description="Kazal-like" evidence="8">
    <location>
        <begin position="180"/>
        <end position="232"/>
    </location>
</feature>
<dbReference type="GO" id="GO:0048185">
    <property type="term" value="F:activin binding"/>
    <property type="evidence" value="ECO:0007669"/>
    <property type="project" value="TreeGrafter"/>
</dbReference>
<keyword evidence="6" id="KW-0325">Glycoprotein</keyword>
<dbReference type="InParanoid" id="H3AM28"/>
<accession>H3AM28</accession>
<dbReference type="eggNOG" id="KOG3649">
    <property type="taxonomic scope" value="Eukaryota"/>
</dbReference>
<proteinExistence type="predicted"/>
<dbReference type="PANTHER" id="PTHR10913">
    <property type="entry name" value="FOLLISTATIN-RELATED"/>
    <property type="match status" value="1"/>
</dbReference>
<keyword evidence="4" id="KW-0677">Repeat</keyword>
<dbReference type="SMART" id="SM00280">
    <property type="entry name" value="KAZAL"/>
    <property type="match status" value="2"/>
</dbReference>
<dbReference type="Proteomes" id="UP000008672">
    <property type="component" value="Unassembled WGS sequence"/>
</dbReference>
<dbReference type="InterPro" id="IPR036058">
    <property type="entry name" value="Kazal_dom_sf"/>
</dbReference>
<evidence type="ECO:0000259" key="7">
    <source>
        <dbReference type="PROSITE" id="PS51364"/>
    </source>
</evidence>
<dbReference type="Gene3D" id="3.30.60.30">
    <property type="match status" value="2"/>
</dbReference>
<reference evidence="9" key="2">
    <citation type="submission" date="2025-08" db="UniProtKB">
        <authorList>
            <consortium name="Ensembl"/>
        </authorList>
    </citation>
    <scope>IDENTIFICATION</scope>
</reference>
<dbReference type="SUPFAM" id="SSF100895">
    <property type="entry name" value="Kazal-type serine protease inhibitors"/>
    <property type="match status" value="2"/>
</dbReference>
<dbReference type="OMA" id="HGGICWL"/>
<dbReference type="GO" id="GO:0032926">
    <property type="term" value="P:negative regulation of activin receptor signaling pathway"/>
    <property type="evidence" value="ECO:0007669"/>
    <property type="project" value="TreeGrafter"/>
</dbReference>
<dbReference type="Pfam" id="PF09289">
    <property type="entry name" value="FOLN"/>
    <property type="match status" value="1"/>
</dbReference>
<dbReference type="FunCoup" id="H3AM28">
    <property type="interactions" value="116"/>
</dbReference>
<dbReference type="Bgee" id="ENSLACG00000009422">
    <property type="expression patterns" value="Expressed in pectoral fin and 1 other cell type or tissue"/>
</dbReference>
<dbReference type="InterPro" id="IPR017878">
    <property type="entry name" value="TB_dom"/>
</dbReference>
<dbReference type="EMBL" id="AFYH01037103">
    <property type="status" value="NOT_ANNOTATED_CDS"/>
    <property type="molecule type" value="Genomic_DNA"/>
</dbReference>
<dbReference type="InterPro" id="IPR015369">
    <property type="entry name" value="Follistatin/Osteonectin_EGF"/>
</dbReference>
<evidence type="ECO:0000259" key="8">
    <source>
        <dbReference type="PROSITE" id="PS51465"/>
    </source>
</evidence>
<dbReference type="PROSITE" id="PS51465">
    <property type="entry name" value="KAZAL_2"/>
    <property type="match status" value="2"/>
</dbReference>
<evidence type="ECO:0000313" key="10">
    <source>
        <dbReference type="Proteomes" id="UP000008672"/>
    </source>
</evidence>
<dbReference type="PROSITE" id="PS51364">
    <property type="entry name" value="TB"/>
    <property type="match status" value="1"/>
</dbReference>
<dbReference type="InterPro" id="IPR003645">
    <property type="entry name" value="Fol_N"/>
</dbReference>
<dbReference type="SMART" id="SM00274">
    <property type="entry name" value="FOLN"/>
    <property type="match status" value="2"/>
</dbReference>
<dbReference type="GO" id="GO:0005615">
    <property type="term" value="C:extracellular space"/>
    <property type="evidence" value="ECO:0007669"/>
    <property type="project" value="TreeGrafter"/>
</dbReference>
<dbReference type="Ensembl" id="ENSLACT00000010778.1">
    <property type="protein sequence ID" value="ENSLACP00000010699.1"/>
    <property type="gene ID" value="ENSLACG00000009422.2"/>
</dbReference>
<dbReference type="STRING" id="7897.ENSLACP00000010699"/>
<dbReference type="InterPro" id="IPR036773">
    <property type="entry name" value="TB_dom_sf"/>
</dbReference>
<keyword evidence="2" id="KW-0964">Secreted</keyword>
<protein>
    <submittedName>
        <fullName evidence="9">Follistatin like 3</fullName>
    </submittedName>
</protein>
<dbReference type="GO" id="GO:0030154">
    <property type="term" value="P:cell differentiation"/>
    <property type="evidence" value="ECO:0007669"/>
    <property type="project" value="TreeGrafter"/>
</dbReference>
<comment type="subcellular location">
    <subcellularLocation>
        <location evidence="1">Secreted</location>
    </subcellularLocation>
</comment>